<evidence type="ECO:0000313" key="3">
    <source>
        <dbReference type="Proteomes" id="UP000008782"/>
    </source>
</evidence>
<gene>
    <name evidence="2" type="ORF">GLRG_04404</name>
</gene>
<accession>E3QEF4</accession>
<evidence type="ECO:0000313" key="2">
    <source>
        <dbReference type="EMBL" id="EFQ29260.1"/>
    </source>
</evidence>
<feature type="region of interest" description="Disordered" evidence="1">
    <location>
        <begin position="22"/>
        <end position="49"/>
    </location>
</feature>
<sequence length="75" mass="8310">MSSVERVKCWLIQGRGWTSPGCDEADAAGQQPLQTATRRRRSGRRPTSISAPRMWFVADACAKTWVGVKVQTDAM</sequence>
<dbReference type="HOGENOM" id="CLU_2670923_0_0_1"/>
<dbReference type="RefSeq" id="XP_008093280.1">
    <property type="nucleotide sequence ID" value="XM_008095089.1"/>
</dbReference>
<dbReference type="VEuPathDB" id="FungiDB:GLRG_04404"/>
<reference evidence="3" key="1">
    <citation type="journal article" date="2012" name="Nat. Genet.">
        <title>Lifestyle transitions in plant pathogenic Colletotrichum fungi deciphered by genome and transcriptome analyses.</title>
        <authorList>
            <person name="O'Connell R.J."/>
            <person name="Thon M.R."/>
            <person name="Hacquard S."/>
            <person name="Amyotte S.G."/>
            <person name="Kleemann J."/>
            <person name="Torres M.F."/>
            <person name="Damm U."/>
            <person name="Buiate E.A."/>
            <person name="Epstein L."/>
            <person name="Alkan N."/>
            <person name="Altmueller J."/>
            <person name="Alvarado-Balderrama L."/>
            <person name="Bauser C.A."/>
            <person name="Becker C."/>
            <person name="Birren B.W."/>
            <person name="Chen Z."/>
            <person name="Choi J."/>
            <person name="Crouch J.A."/>
            <person name="Duvick J.P."/>
            <person name="Farman M.A."/>
            <person name="Gan P."/>
            <person name="Heiman D."/>
            <person name="Henrissat B."/>
            <person name="Howard R.J."/>
            <person name="Kabbage M."/>
            <person name="Koch C."/>
            <person name="Kracher B."/>
            <person name="Kubo Y."/>
            <person name="Law A.D."/>
            <person name="Lebrun M.-H."/>
            <person name="Lee Y.-H."/>
            <person name="Miyara I."/>
            <person name="Moore N."/>
            <person name="Neumann U."/>
            <person name="Nordstroem K."/>
            <person name="Panaccione D.G."/>
            <person name="Panstruga R."/>
            <person name="Place M."/>
            <person name="Proctor R.H."/>
            <person name="Prusky D."/>
            <person name="Rech G."/>
            <person name="Reinhardt R."/>
            <person name="Rollins J.A."/>
            <person name="Rounsley S."/>
            <person name="Schardl C.L."/>
            <person name="Schwartz D.C."/>
            <person name="Shenoy N."/>
            <person name="Shirasu K."/>
            <person name="Sikhakolli U.R."/>
            <person name="Stueber K."/>
            <person name="Sukno S.A."/>
            <person name="Sweigard J.A."/>
            <person name="Takano Y."/>
            <person name="Takahara H."/>
            <person name="Trail F."/>
            <person name="van der Does H.C."/>
            <person name="Voll L.M."/>
            <person name="Will I."/>
            <person name="Young S."/>
            <person name="Zeng Q."/>
            <person name="Zhang J."/>
            <person name="Zhou S."/>
            <person name="Dickman M.B."/>
            <person name="Schulze-Lefert P."/>
            <person name="Ver Loren van Themaat E."/>
            <person name="Ma L.-J."/>
            <person name="Vaillancourt L.J."/>
        </authorList>
    </citation>
    <scope>NUCLEOTIDE SEQUENCE [LARGE SCALE GENOMIC DNA]</scope>
    <source>
        <strain evidence="3">M1.001 / M2 / FGSC 10212</strain>
    </source>
</reference>
<name>E3QEF4_COLGM</name>
<dbReference type="Proteomes" id="UP000008782">
    <property type="component" value="Unassembled WGS sequence"/>
</dbReference>
<protein>
    <submittedName>
        <fullName evidence="2">Uncharacterized protein</fullName>
    </submittedName>
</protein>
<dbReference type="EMBL" id="GG697344">
    <property type="protein sequence ID" value="EFQ29260.1"/>
    <property type="molecule type" value="Genomic_DNA"/>
</dbReference>
<proteinExistence type="predicted"/>
<keyword evidence="3" id="KW-1185">Reference proteome</keyword>
<dbReference type="AlphaFoldDB" id="E3QEF4"/>
<dbReference type="GeneID" id="24409769"/>
<evidence type="ECO:0000256" key="1">
    <source>
        <dbReference type="SAM" id="MobiDB-lite"/>
    </source>
</evidence>
<organism evidence="3">
    <name type="scientific">Colletotrichum graminicola (strain M1.001 / M2 / FGSC 10212)</name>
    <name type="common">Maize anthracnose fungus</name>
    <name type="synonym">Glomerella graminicola</name>
    <dbReference type="NCBI Taxonomy" id="645133"/>
    <lineage>
        <taxon>Eukaryota</taxon>
        <taxon>Fungi</taxon>
        <taxon>Dikarya</taxon>
        <taxon>Ascomycota</taxon>
        <taxon>Pezizomycotina</taxon>
        <taxon>Sordariomycetes</taxon>
        <taxon>Hypocreomycetidae</taxon>
        <taxon>Glomerellales</taxon>
        <taxon>Glomerellaceae</taxon>
        <taxon>Colletotrichum</taxon>
        <taxon>Colletotrichum graminicola species complex</taxon>
    </lineage>
</organism>